<dbReference type="SMART" id="SM00260">
    <property type="entry name" value="CheW"/>
    <property type="match status" value="1"/>
</dbReference>
<dbReference type="InterPro" id="IPR039315">
    <property type="entry name" value="CheW"/>
</dbReference>
<sequence>MLTQTSSQAFKKIFTFSAGSETFGLPLHLLHEVIYPEHITRVPKAPSFMAGILTYGSETISVLDISKKLCLAAPSIRVHHPAIIINTSIEGKITQLALLVERFGKIVQYKSSEVMKRKNIPFNSSTAKSTATGQPSASYIQSREAIRKFVSEELYRAGVRIRLLNETTLFSLDELT</sequence>
<dbReference type="EMBL" id="JXMS01000043">
    <property type="protein sequence ID" value="OBQ45763.1"/>
    <property type="molecule type" value="Genomic_DNA"/>
</dbReference>
<dbReference type="GO" id="GO:0006935">
    <property type="term" value="P:chemotaxis"/>
    <property type="evidence" value="ECO:0007669"/>
    <property type="project" value="InterPro"/>
</dbReference>
<dbReference type="SUPFAM" id="SSF50341">
    <property type="entry name" value="CheW-like"/>
    <property type="match status" value="1"/>
</dbReference>
<dbReference type="GO" id="GO:0007165">
    <property type="term" value="P:signal transduction"/>
    <property type="evidence" value="ECO:0007669"/>
    <property type="project" value="InterPro"/>
</dbReference>
<dbReference type="Gene3D" id="2.30.30.40">
    <property type="entry name" value="SH3 Domains"/>
    <property type="match status" value="1"/>
</dbReference>
<dbReference type="PATRIC" id="fig|1560234.3.peg.2730"/>
<feature type="domain" description="CheW-like" evidence="1">
    <location>
        <begin position="10"/>
        <end position="160"/>
    </location>
</feature>
<organism evidence="2 3">
    <name type="scientific">Halodesulfovibrio spirochaetisodalis</name>
    <dbReference type="NCBI Taxonomy" id="1560234"/>
    <lineage>
        <taxon>Bacteria</taxon>
        <taxon>Pseudomonadati</taxon>
        <taxon>Thermodesulfobacteriota</taxon>
        <taxon>Desulfovibrionia</taxon>
        <taxon>Desulfovibrionales</taxon>
        <taxon>Desulfovibrionaceae</taxon>
        <taxon>Halodesulfovibrio</taxon>
    </lineage>
</organism>
<dbReference type="Pfam" id="PF01584">
    <property type="entry name" value="CheW"/>
    <property type="match status" value="1"/>
</dbReference>
<accession>A0A1B7X8Q4</accession>
<gene>
    <name evidence="2" type="ORF">SP90_16255</name>
</gene>
<dbReference type="InterPro" id="IPR036061">
    <property type="entry name" value="CheW-like_dom_sf"/>
</dbReference>
<dbReference type="GO" id="GO:0005829">
    <property type="term" value="C:cytosol"/>
    <property type="evidence" value="ECO:0007669"/>
    <property type="project" value="TreeGrafter"/>
</dbReference>
<proteinExistence type="predicted"/>
<evidence type="ECO:0000259" key="1">
    <source>
        <dbReference type="PROSITE" id="PS50851"/>
    </source>
</evidence>
<dbReference type="Gene3D" id="2.40.50.180">
    <property type="entry name" value="CheA-289, Domain 4"/>
    <property type="match status" value="1"/>
</dbReference>
<dbReference type="STRING" id="1560234.SP90_16255"/>
<evidence type="ECO:0000313" key="2">
    <source>
        <dbReference type="EMBL" id="OBQ45763.1"/>
    </source>
</evidence>
<protein>
    <recommendedName>
        <fullName evidence="1">CheW-like domain-containing protein</fullName>
    </recommendedName>
</protein>
<name>A0A1B7X8Q4_9BACT</name>
<reference evidence="2 3" key="1">
    <citation type="submission" date="2015-01" db="EMBL/GenBank/DDBJ databases">
        <title>Desulfovibrio sp. JC271 draft genome sequence.</title>
        <authorList>
            <person name="Shivani Y."/>
            <person name="Subhash Y."/>
            <person name="Sasikala C."/>
            <person name="Ramana C.V."/>
        </authorList>
    </citation>
    <scope>NUCLEOTIDE SEQUENCE [LARGE SCALE GENOMIC DNA]</scope>
    <source>
        <strain evidence="2 3">JC271</strain>
    </source>
</reference>
<dbReference type="PROSITE" id="PS50851">
    <property type="entry name" value="CHEW"/>
    <property type="match status" value="1"/>
</dbReference>
<keyword evidence="3" id="KW-1185">Reference proteome</keyword>
<dbReference type="RefSeq" id="WP_066858787.1">
    <property type="nucleotide sequence ID" value="NZ_JXMS01000043.1"/>
</dbReference>
<dbReference type="PANTHER" id="PTHR22617:SF23">
    <property type="entry name" value="CHEMOTAXIS PROTEIN CHEW"/>
    <property type="match status" value="1"/>
</dbReference>
<comment type="caution">
    <text evidence="2">The sequence shown here is derived from an EMBL/GenBank/DDBJ whole genome shotgun (WGS) entry which is preliminary data.</text>
</comment>
<dbReference type="AlphaFoldDB" id="A0A1B7X8Q4"/>
<dbReference type="PANTHER" id="PTHR22617">
    <property type="entry name" value="CHEMOTAXIS SENSOR HISTIDINE KINASE-RELATED"/>
    <property type="match status" value="1"/>
</dbReference>
<dbReference type="InterPro" id="IPR002545">
    <property type="entry name" value="CheW-lke_dom"/>
</dbReference>
<dbReference type="Proteomes" id="UP000091979">
    <property type="component" value="Unassembled WGS sequence"/>
</dbReference>
<evidence type="ECO:0000313" key="3">
    <source>
        <dbReference type="Proteomes" id="UP000091979"/>
    </source>
</evidence>
<dbReference type="OrthoDB" id="5464847at2"/>